<evidence type="ECO:0000256" key="2">
    <source>
        <dbReference type="ARBA" id="ARBA00007357"/>
    </source>
</evidence>
<organism evidence="10 11">
    <name type="scientific">Candidatus Cryptobacteroides merdigallinarum</name>
    <dbReference type="NCBI Taxonomy" id="2840770"/>
    <lineage>
        <taxon>Bacteria</taxon>
        <taxon>Pseudomonadati</taxon>
        <taxon>Bacteroidota</taxon>
        <taxon>Bacteroidia</taxon>
        <taxon>Bacteroidales</taxon>
        <taxon>Candidatus Cryptobacteroides</taxon>
    </lineage>
</organism>
<dbReference type="GO" id="GO:0004222">
    <property type="term" value="F:metalloendopeptidase activity"/>
    <property type="evidence" value="ECO:0007669"/>
    <property type="project" value="InterPro"/>
</dbReference>
<evidence type="ECO:0000313" key="11">
    <source>
        <dbReference type="Proteomes" id="UP000810252"/>
    </source>
</evidence>
<dbReference type="InterPro" id="IPR000718">
    <property type="entry name" value="Peptidase_M13"/>
</dbReference>
<keyword evidence="7" id="KW-0482">Metalloprotease</keyword>
<comment type="similarity">
    <text evidence="2">Belongs to the peptidase M13 family.</text>
</comment>
<reference evidence="10" key="2">
    <citation type="journal article" date="2021" name="PeerJ">
        <title>Extensive microbial diversity within the chicken gut microbiome revealed by metagenomics and culture.</title>
        <authorList>
            <person name="Gilroy R."/>
            <person name="Ravi A."/>
            <person name="Getino M."/>
            <person name="Pursley I."/>
            <person name="Horton D.L."/>
            <person name="Alikhan N.F."/>
            <person name="Baker D."/>
            <person name="Gharbi K."/>
            <person name="Hall N."/>
            <person name="Watson M."/>
            <person name="Adriaenssens E.M."/>
            <person name="Foster-Nyarko E."/>
            <person name="Jarju S."/>
            <person name="Secka A."/>
            <person name="Antonio M."/>
            <person name="Oren A."/>
            <person name="Chaudhuri R.R."/>
            <person name="La Ragione R."/>
            <person name="Hildebrand F."/>
            <person name="Pallen M.J."/>
        </authorList>
    </citation>
    <scope>NUCLEOTIDE SEQUENCE</scope>
    <source>
        <strain evidence="10">20514</strain>
    </source>
</reference>
<gene>
    <name evidence="10" type="ORF">IAC29_06215</name>
</gene>
<sequence>MNKVLCLMLALAAVVSCKQPEDTEQALDLSNLDPTVSPGEDFYRYATGGWMASHPLKPEYARFGTFNELMENNENRLRTLFENLGKSSPVPGSEAQKIDDLYKMGLDSVRLASEGAAPLERVLAEIDAISDSRSFAETVARMHASAESPFFTAYVGADMTDSDVNVLYISQSGLGMGDRDYYIEESNSALKEGYRQYLSRIFSLAGIENPDTAATEVLALEDAMAKISWSSVERRDVLKAYNPVSAKDLKSSCRNFDFGAWFRELGMQEPDKLIVEQPSYLAGLDSLLGSTDTGILKKYLAARFISEYSTLLGEDFYDADFDFFKKQMAGVKEKQPRWKRSLDVASSMLPEAVGKLYVQSYFPQESKDAMLKMIADIRTALGEHIDSLAWMSDSTKMVAKEKLEAIVVKVGYPDKWKDYSSLIVNPTLSYMENVRNIRKWDMADNFSRLEKPVDKTEWLMSPQTVNAYYNPTTNEICFPAAILQPPFFNPEADDAVNYGAIGVVISHEMTHGFDDQGRHFDKDGNMTDWWKPEDEETFRKLTDVLVAQFDSVYVLPGLRANGALCLGENIADQGGLRVAYTALQNSFAGNRPADIDGFTAEQRFYLSYATVWAMNIRDEEKARLTKLDVHSLGENRVNVTLRNLQTFFDAFGIKEGDKMYRPEEERVVIW</sequence>
<keyword evidence="5" id="KW-0378">Hydrolase</keyword>
<evidence type="ECO:0000256" key="7">
    <source>
        <dbReference type="ARBA" id="ARBA00023049"/>
    </source>
</evidence>
<dbReference type="SUPFAM" id="SSF55486">
    <property type="entry name" value="Metalloproteases ('zincins'), catalytic domain"/>
    <property type="match status" value="1"/>
</dbReference>
<dbReference type="GO" id="GO:0046872">
    <property type="term" value="F:metal ion binding"/>
    <property type="evidence" value="ECO:0007669"/>
    <property type="project" value="UniProtKB-KW"/>
</dbReference>
<comment type="caution">
    <text evidence="10">The sequence shown here is derived from an EMBL/GenBank/DDBJ whole genome shotgun (WGS) entry which is preliminary data.</text>
</comment>
<dbReference type="Gene3D" id="1.10.1380.10">
    <property type="entry name" value="Neutral endopeptidase , domain2"/>
    <property type="match status" value="1"/>
</dbReference>
<feature type="domain" description="Peptidase M13 C-terminal" evidence="8">
    <location>
        <begin position="466"/>
        <end position="667"/>
    </location>
</feature>
<keyword evidence="6" id="KW-0862">Zinc</keyword>
<evidence type="ECO:0000256" key="6">
    <source>
        <dbReference type="ARBA" id="ARBA00022833"/>
    </source>
</evidence>
<dbReference type="InterPro" id="IPR008753">
    <property type="entry name" value="Peptidase_M13_N"/>
</dbReference>
<dbReference type="InterPro" id="IPR024079">
    <property type="entry name" value="MetalloPept_cat_dom_sf"/>
</dbReference>
<comment type="cofactor">
    <cofactor evidence="1">
        <name>Zn(2+)</name>
        <dbReference type="ChEBI" id="CHEBI:29105"/>
    </cofactor>
</comment>
<dbReference type="Pfam" id="PF01431">
    <property type="entry name" value="Peptidase_M13"/>
    <property type="match status" value="1"/>
</dbReference>
<keyword evidence="3" id="KW-0645">Protease</keyword>
<reference evidence="10" key="1">
    <citation type="submission" date="2020-10" db="EMBL/GenBank/DDBJ databases">
        <authorList>
            <person name="Gilroy R."/>
        </authorList>
    </citation>
    <scope>NUCLEOTIDE SEQUENCE</scope>
    <source>
        <strain evidence="10">20514</strain>
    </source>
</reference>
<dbReference type="PRINTS" id="PR00786">
    <property type="entry name" value="NEPRILYSIN"/>
</dbReference>
<keyword evidence="4" id="KW-0479">Metal-binding</keyword>
<name>A0A9D9HG10_9BACT</name>
<feature type="domain" description="Peptidase M13 N-terminal" evidence="9">
    <location>
        <begin position="38"/>
        <end position="413"/>
    </location>
</feature>
<dbReference type="CDD" id="cd08662">
    <property type="entry name" value="M13"/>
    <property type="match status" value="1"/>
</dbReference>
<proteinExistence type="inferred from homology"/>
<dbReference type="InterPro" id="IPR042089">
    <property type="entry name" value="Peptidase_M13_dom_2"/>
</dbReference>
<dbReference type="Pfam" id="PF05649">
    <property type="entry name" value="Peptidase_M13_N"/>
    <property type="match status" value="1"/>
</dbReference>
<dbReference type="Gene3D" id="3.40.390.10">
    <property type="entry name" value="Collagenase (Catalytic Domain)"/>
    <property type="match status" value="1"/>
</dbReference>
<evidence type="ECO:0000256" key="1">
    <source>
        <dbReference type="ARBA" id="ARBA00001947"/>
    </source>
</evidence>
<evidence type="ECO:0000259" key="9">
    <source>
        <dbReference type="Pfam" id="PF05649"/>
    </source>
</evidence>
<dbReference type="Proteomes" id="UP000810252">
    <property type="component" value="Unassembled WGS sequence"/>
</dbReference>
<evidence type="ECO:0000313" key="10">
    <source>
        <dbReference type="EMBL" id="MBO8448848.1"/>
    </source>
</evidence>
<dbReference type="AlphaFoldDB" id="A0A9D9HG10"/>
<dbReference type="PROSITE" id="PS51257">
    <property type="entry name" value="PROKAR_LIPOPROTEIN"/>
    <property type="match status" value="1"/>
</dbReference>
<dbReference type="GO" id="GO:0005886">
    <property type="term" value="C:plasma membrane"/>
    <property type="evidence" value="ECO:0007669"/>
    <property type="project" value="TreeGrafter"/>
</dbReference>
<dbReference type="PANTHER" id="PTHR11733:SF167">
    <property type="entry name" value="FI17812P1-RELATED"/>
    <property type="match status" value="1"/>
</dbReference>
<dbReference type="GO" id="GO:0016485">
    <property type="term" value="P:protein processing"/>
    <property type="evidence" value="ECO:0007669"/>
    <property type="project" value="TreeGrafter"/>
</dbReference>
<dbReference type="PROSITE" id="PS51885">
    <property type="entry name" value="NEPRILYSIN"/>
    <property type="match status" value="1"/>
</dbReference>
<evidence type="ECO:0000256" key="3">
    <source>
        <dbReference type="ARBA" id="ARBA00022670"/>
    </source>
</evidence>
<dbReference type="PANTHER" id="PTHR11733">
    <property type="entry name" value="ZINC METALLOPROTEASE FAMILY M13 NEPRILYSIN-RELATED"/>
    <property type="match status" value="1"/>
</dbReference>
<accession>A0A9D9HG10</accession>
<dbReference type="InterPro" id="IPR018497">
    <property type="entry name" value="Peptidase_M13_C"/>
</dbReference>
<dbReference type="EMBL" id="JADIMQ010000088">
    <property type="protein sequence ID" value="MBO8448848.1"/>
    <property type="molecule type" value="Genomic_DNA"/>
</dbReference>
<evidence type="ECO:0000256" key="4">
    <source>
        <dbReference type="ARBA" id="ARBA00022723"/>
    </source>
</evidence>
<protein>
    <submittedName>
        <fullName evidence="10">M13 family metallopeptidase</fullName>
    </submittedName>
</protein>
<evidence type="ECO:0000259" key="8">
    <source>
        <dbReference type="Pfam" id="PF01431"/>
    </source>
</evidence>
<evidence type="ECO:0000256" key="5">
    <source>
        <dbReference type="ARBA" id="ARBA00022801"/>
    </source>
</evidence>